<name>A0A8T2FA25_ARASU</name>
<proteinExistence type="predicted"/>
<dbReference type="AlphaFoldDB" id="A0A8T2FA25"/>
<organism evidence="2 3">
    <name type="scientific">Arabidopsis suecica</name>
    <name type="common">Swedish thale-cress</name>
    <name type="synonym">Cardaminopsis suecica</name>
    <dbReference type="NCBI Taxonomy" id="45249"/>
    <lineage>
        <taxon>Eukaryota</taxon>
        <taxon>Viridiplantae</taxon>
        <taxon>Streptophyta</taxon>
        <taxon>Embryophyta</taxon>
        <taxon>Tracheophyta</taxon>
        <taxon>Spermatophyta</taxon>
        <taxon>Magnoliopsida</taxon>
        <taxon>eudicotyledons</taxon>
        <taxon>Gunneridae</taxon>
        <taxon>Pentapetalae</taxon>
        <taxon>rosids</taxon>
        <taxon>malvids</taxon>
        <taxon>Brassicales</taxon>
        <taxon>Brassicaceae</taxon>
        <taxon>Camelineae</taxon>
        <taxon>Arabidopsis</taxon>
    </lineage>
</organism>
<accession>A0A8T2FA25</accession>
<dbReference type="Proteomes" id="UP000694251">
    <property type="component" value="Chromosome 3"/>
</dbReference>
<evidence type="ECO:0000313" key="3">
    <source>
        <dbReference type="Proteomes" id="UP000694251"/>
    </source>
</evidence>
<evidence type="ECO:0000313" key="2">
    <source>
        <dbReference type="EMBL" id="KAG7633105.1"/>
    </source>
</evidence>
<sequence length="47" mass="5312">MYLLHMFLTLFTRATDHIMPLALVPSTSHSSARRLVSHPDLSANPHQ</sequence>
<protein>
    <submittedName>
        <fullName evidence="2">Uncharacterized protein</fullName>
    </submittedName>
</protein>
<comment type="caution">
    <text evidence="2">The sequence shown here is derived from an EMBL/GenBank/DDBJ whole genome shotgun (WGS) entry which is preliminary data.</text>
</comment>
<gene>
    <name evidence="2" type="ORF">ISN44_As03g032670</name>
</gene>
<evidence type="ECO:0000256" key="1">
    <source>
        <dbReference type="SAM" id="MobiDB-lite"/>
    </source>
</evidence>
<reference evidence="2 3" key="1">
    <citation type="submission" date="2020-12" db="EMBL/GenBank/DDBJ databases">
        <title>Concerted genomic and epigenomic changes stabilize Arabidopsis allopolyploids.</title>
        <authorList>
            <person name="Chen Z."/>
        </authorList>
    </citation>
    <scope>NUCLEOTIDE SEQUENCE [LARGE SCALE GENOMIC DNA]</scope>
    <source>
        <strain evidence="2">As9502</strain>
        <tissue evidence="2">Leaf</tissue>
    </source>
</reference>
<feature type="region of interest" description="Disordered" evidence="1">
    <location>
        <begin position="26"/>
        <end position="47"/>
    </location>
</feature>
<dbReference type="EMBL" id="JAEFBJ010000003">
    <property type="protein sequence ID" value="KAG7633105.1"/>
    <property type="molecule type" value="Genomic_DNA"/>
</dbReference>
<keyword evidence="3" id="KW-1185">Reference proteome</keyword>